<accession>A0ACB8V605</accession>
<gene>
    <name evidence="1" type="ORF">LOY88_000061</name>
</gene>
<proteinExistence type="predicted"/>
<organism evidence="1">
    <name type="scientific">Ophidiomyces ophidiicola</name>
    <dbReference type="NCBI Taxonomy" id="1387563"/>
    <lineage>
        <taxon>Eukaryota</taxon>
        <taxon>Fungi</taxon>
        <taxon>Dikarya</taxon>
        <taxon>Ascomycota</taxon>
        <taxon>Pezizomycotina</taxon>
        <taxon>Eurotiomycetes</taxon>
        <taxon>Eurotiomycetidae</taxon>
        <taxon>Onygenales</taxon>
        <taxon>Onygenaceae</taxon>
        <taxon>Ophidiomyces</taxon>
    </lineage>
</organism>
<sequence length="1464" mass="159806">MSSSAELQRLFASLVSKTPSSQSSSAAQYQQQQSRTLSGSPGPNTHSRPHYAPPSVSSPVVSPPVAGTPPHHGSDIISPNVPTPRNEANPTPPSISQCTDHLLGLLKFESPTSNGSSPPPQAATDIPSNPNKPGTGIDRGANTQGISASDLVAAFMPKPTAEPGNRSLPLSKDNVNQPPTVGVRQKDDTQDMLLKVLNYRPASKTQYADLPKPLEHKPVFSPPASTESQLPEKEISEERKYSPVRAFGTRESRETTPFEAPKSDAPVQAPIFSYVNPFEQLAAASSSPIGKPGAPTVEDASKRQSLERNVSTGLTRPREEPEPLTKAGSTTIQELRPGKKLKTKETVSDALISAGEEAKAKVETALARPTEGKAVLKTTESNGTHKPILRGSGDVDSIKDRIGGRLEKEPAASSSVSVAVKGNVEKDLADSWENEAERIVPVYGFPLRPFISITWKGTTKNIVSVRDDGFMDIARLKKPFDQLDRSLTSATAKYIIYALSKNGGIRVIRQDDGYDRQVFRACNDRIFNVALCRLGPNSPSGKDEAVLGIGDSGSVYWAPLSKGDENLFEKDALDINSLIFPPFPASDENTSGGQLKTRARPSSRHPEFFAIGRGKSIHIVWPSAALSPKYSVSGSSREVDTEKFYKDRAVKISTGKAGKDFIFSDDDTVIVSLDKTGRLRFWDIHEMVNGNSEAGKADIRVPLLTLVTSTPNEKSWPTSVLFVDKLRPYIKMSAMRYMLVGLRQNHTFQLWDLALGKAVQELSFPHENESDAICSVAYHPASGIIVVGHPTRNSIYFIHLSAPKYTLPPMSQEAYMKGIINKDEQLFGPQSTACMSGLRELSFGPKGELRSLELLPLGKPYPSTRDEDSGLFELYVMHSKGVTCLNIKKADLGWTMDNKIAQHINGVDEDFVEIKELQTSPSQTDEQSVAGEVSPSIVVNGKETAKKIEISPEKPSSAVSSGSQSPIKETKKKSQDNVNNTQREPVEKPDKKKKKKSAIETSPKPKESNEGPKSSRETGPVEPAGKPDTSLKGAELVPPQKPTLQTPKPPAGPSVEGVSDYSAKTAKAAEADLSKEFSTLLSRELGIFYSRFNEDRRAQDELSVSRQDAVLRLISSTLSENVEKSLSRIVTGAIESTVVPSIKTVTTASLEKQFAAEFDKRVRSAISDSVKKSLPDAVAHGIQTPQAFKSFSDSVATAVVKSVESELSITVRHKILPAIKNECSSSTEKVMGDVEKVVISKFQQMENQHLSDSVKIDQLTNQINSLVQVVSTIATSQTKLEEEILGMSRRLEEMQIATQERSTRPPAAAPVIEKEASKPPPEDTEVEEVRRLMTGREYEQASIKWVQSTKQAELFDTLFIHHDPAYLKTVSPIVSLSVSVAVTSSLKTHPVERLNWLFHVFGSVKTNDPDIASIVPKIMDVLIERLQELYMSVASHDPHAPYLRQISQLSRWARQLKDTTPSQS</sequence>
<evidence type="ECO:0000313" key="1">
    <source>
        <dbReference type="EMBL" id="KAI2393461.1"/>
    </source>
</evidence>
<reference evidence="1" key="1">
    <citation type="journal article" date="2022" name="bioRxiv">
        <title>Population genetic analysis of Ophidiomyces ophidiicola, the causative agent of snake fungal disease, indicates recent introductions to the USA.</title>
        <authorList>
            <person name="Ladner J.T."/>
            <person name="Palmer J.M."/>
            <person name="Ettinger C.L."/>
            <person name="Stajich J.E."/>
            <person name="Farrell T.M."/>
            <person name="Glorioso B.M."/>
            <person name="Lawson B."/>
            <person name="Price S.J."/>
            <person name="Stengle A.G."/>
            <person name="Grear D.A."/>
            <person name="Lorch J.M."/>
        </authorList>
    </citation>
    <scope>NUCLEOTIDE SEQUENCE</scope>
    <source>
        <strain evidence="1">NWHC 24266-5</strain>
    </source>
</reference>
<dbReference type="EMBL" id="JALBCA010000002">
    <property type="protein sequence ID" value="KAI2393461.1"/>
    <property type="molecule type" value="Genomic_DNA"/>
</dbReference>
<comment type="caution">
    <text evidence="1">The sequence shown here is derived from an EMBL/GenBank/DDBJ whole genome shotgun (WGS) entry which is preliminary data.</text>
</comment>
<name>A0ACB8V605_9EURO</name>
<protein>
    <submittedName>
        <fullName evidence="1">Uncharacterized protein</fullName>
    </submittedName>
</protein>